<evidence type="ECO:0000313" key="1">
    <source>
        <dbReference type="EMBL" id="KAH7858140.1"/>
    </source>
</evidence>
<protein>
    <submittedName>
        <fullName evidence="1">Uncharacterized protein</fullName>
    </submittedName>
</protein>
<keyword evidence="2" id="KW-1185">Reference proteome</keyword>
<dbReference type="EMBL" id="CM037153">
    <property type="protein sequence ID" value="KAH7858140.1"/>
    <property type="molecule type" value="Genomic_DNA"/>
</dbReference>
<comment type="caution">
    <text evidence="1">The sequence shown here is derived from an EMBL/GenBank/DDBJ whole genome shotgun (WGS) entry which is preliminary data.</text>
</comment>
<name>A0ACB7YX16_9ERIC</name>
<accession>A0ACB7YX16</accession>
<proteinExistence type="predicted"/>
<reference evidence="1 2" key="1">
    <citation type="journal article" date="2021" name="Hortic Res">
        <title>High-quality reference genome and annotation aids understanding of berry development for evergreen blueberry (Vaccinium darrowii).</title>
        <authorList>
            <person name="Yu J."/>
            <person name="Hulse-Kemp A.M."/>
            <person name="Babiker E."/>
            <person name="Staton M."/>
        </authorList>
    </citation>
    <scope>NUCLEOTIDE SEQUENCE [LARGE SCALE GENOMIC DNA]</scope>
    <source>
        <strain evidence="2">cv. NJ 8807/NJ 8810</strain>
        <tissue evidence="1">Young leaf</tissue>
    </source>
</reference>
<sequence>MHQRQEQVAVVVEGEEGNRSSSSHVHSQIHHHHHQNTVPIMPNYEVAELTWENGQLAMHGLSPSGLLPTGSIKPTSNRAGDTLESIVHQATWPNQNLYPPLPTHDQNPANLSSTAGSPIGKWAETLGQTHLGPGFTKKRVRSKPDRCGGNFGSSIQEERSVCASASATFCKENDATMVTWASFESPRTVKTKTWDEDFACDLDESETLEEQERETTKGETGRSNSTRRVRAAAVHNQSERRRRDRINQKMKALQRLVPNASKTDKASMLDEVIDYLKKLQAQVHLMSIAPRNMPQMMVPTALGLHQQQQQQQIQMSLLARMGMGVGLGMGMGPTFVPPLHHFALPHMIPNHNHAQAATDAAIRSSVPFSNPYCTFLGQPVNMDLYNKMAAVYQQQVNQTTQQMSGPLPSTHVQGG</sequence>
<organism evidence="1 2">
    <name type="scientific">Vaccinium darrowii</name>
    <dbReference type="NCBI Taxonomy" id="229202"/>
    <lineage>
        <taxon>Eukaryota</taxon>
        <taxon>Viridiplantae</taxon>
        <taxon>Streptophyta</taxon>
        <taxon>Embryophyta</taxon>
        <taxon>Tracheophyta</taxon>
        <taxon>Spermatophyta</taxon>
        <taxon>Magnoliopsida</taxon>
        <taxon>eudicotyledons</taxon>
        <taxon>Gunneridae</taxon>
        <taxon>Pentapetalae</taxon>
        <taxon>asterids</taxon>
        <taxon>Ericales</taxon>
        <taxon>Ericaceae</taxon>
        <taxon>Vaccinioideae</taxon>
        <taxon>Vaccinieae</taxon>
        <taxon>Vaccinium</taxon>
    </lineage>
</organism>
<gene>
    <name evidence="1" type="ORF">Vadar_020429</name>
</gene>
<evidence type="ECO:0000313" key="2">
    <source>
        <dbReference type="Proteomes" id="UP000828048"/>
    </source>
</evidence>
<dbReference type="Proteomes" id="UP000828048">
    <property type="component" value="Chromosome 3"/>
</dbReference>